<dbReference type="InterPro" id="IPR007823">
    <property type="entry name" value="RRP8"/>
</dbReference>
<dbReference type="GO" id="GO:0042273">
    <property type="term" value="P:ribosomal large subunit biogenesis"/>
    <property type="evidence" value="ECO:0007669"/>
    <property type="project" value="TreeGrafter"/>
</dbReference>
<dbReference type="GO" id="GO:0005730">
    <property type="term" value="C:nucleolus"/>
    <property type="evidence" value="ECO:0007669"/>
    <property type="project" value="UniProtKB-SubCell"/>
</dbReference>
<evidence type="ECO:0000256" key="8">
    <source>
        <dbReference type="ARBA" id="ARBA00076672"/>
    </source>
</evidence>
<name>A0A8H7F3G1_AGABI</name>
<comment type="function">
    <text evidence="9">S-adenosyl-L-methionine-dependent methyltransferase that specifically methylates the N(1) position of adenine in helix 25.1 in 25S rRNA. Required both for ribosomal 40S and 60S subunits biogenesis. Required for efficient pre-rRNA cleavage at site A2.</text>
</comment>
<evidence type="ECO:0000313" key="11">
    <source>
        <dbReference type="EMBL" id="KAF7776048.1"/>
    </source>
</evidence>
<gene>
    <name evidence="11" type="ORF">Agabi119p4_4441</name>
</gene>
<feature type="compositionally biased region" description="Low complexity" evidence="10">
    <location>
        <begin position="119"/>
        <end position="138"/>
    </location>
</feature>
<sequence>MSLFEVTGWSVGAKPVKETRDTPSKKRKRSTSEQQVNFDKIMNKLKSRVGVDETKKEKTKPSKRNKRGNESRPKSGTSDVSELNISRPKLLKPRISVDEESVRPVKKAKTRRDSKRDSASPTSIASALSLTSPTSTPAVTNLTPLQQGMRHSLDGARFRMINETLYKSESREAHRLMQQDRKVYEEYHAGFRHQVQSWPTNPVDHYINLLSSYPPRTVIADLGCGDATLAKALTPRGLNVVSYDLVSDGEYVIEADVSDRIPLPGSEGSGREKTIGSAQVVDVVVCALSLMGTNWPMCLREAWRILKPEGELKIAEVTSRFTDVEEFKNLVGSIGFRFKSKDERNTHFILFEFKKAARKGKSDSEWEKLMSKGEILKACEYKRR</sequence>
<keyword evidence="6 9" id="KW-0949">S-adenosyl-L-methionine</keyword>
<evidence type="ECO:0000256" key="7">
    <source>
        <dbReference type="ARBA" id="ARBA00023242"/>
    </source>
</evidence>
<dbReference type="EC" id="2.1.1.-" evidence="9"/>
<dbReference type="OMA" id="GNVDEMY"/>
<evidence type="ECO:0000256" key="2">
    <source>
        <dbReference type="ARBA" id="ARBA00006301"/>
    </source>
</evidence>
<feature type="compositionally biased region" description="Basic and acidic residues" evidence="10">
    <location>
        <begin position="15"/>
        <end position="24"/>
    </location>
</feature>
<evidence type="ECO:0000256" key="4">
    <source>
        <dbReference type="ARBA" id="ARBA00022603"/>
    </source>
</evidence>
<dbReference type="Pfam" id="PF05148">
    <property type="entry name" value="Methyltransf_8"/>
    <property type="match status" value="1"/>
</dbReference>
<comment type="similarity">
    <text evidence="2 9">Belongs to the methyltransferase superfamily. RRP8 family.</text>
</comment>
<evidence type="ECO:0000256" key="6">
    <source>
        <dbReference type="ARBA" id="ARBA00022691"/>
    </source>
</evidence>
<feature type="compositionally biased region" description="Basic and acidic residues" evidence="10">
    <location>
        <begin position="49"/>
        <end position="60"/>
    </location>
</feature>
<dbReference type="GO" id="GO:0016433">
    <property type="term" value="F:rRNA (adenine) methyltransferase activity"/>
    <property type="evidence" value="ECO:0007669"/>
    <property type="project" value="TreeGrafter"/>
</dbReference>
<keyword evidence="3 9" id="KW-0698">rRNA processing</keyword>
<keyword evidence="7 9" id="KW-0539">Nucleus</keyword>
<reference evidence="11 12" key="1">
    <citation type="journal article" name="Sci. Rep.">
        <title>Telomere-to-telomere assembled and centromere annotated genomes of the two main subspecies of the button mushroom Agaricus bisporus reveal especially polymorphic chromosome ends.</title>
        <authorList>
            <person name="Sonnenberg A.S.M."/>
            <person name="Sedaghat-Telgerd N."/>
            <person name="Lavrijssen B."/>
            <person name="Ohm R.A."/>
            <person name="Hendrickx P.M."/>
            <person name="Scholtmeijer K."/>
            <person name="Baars J.J.P."/>
            <person name="van Peer A."/>
        </authorList>
    </citation>
    <scope>NUCLEOTIDE SEQUENCE [LARGE SCALE GENOMIC DNA]</scope>
    <source>
        <strain evidence="11 12">H119_p4</strain>
    </source>
</reference>
<comment type="caution">
    <text evidence="11">The sequence shown here is derived from an EMBL/GenBank/DDBJ whole genome shotgun (WGS) entry which is preliminary data.</text>
</comment>
<comment type="subcellular location">
    <subcellularLocation>
        <location evidence="1 9">Nucleus</location>
        <location evidence="1 9">Nucleolus</location>
    </subcellularLocation>
</comment>
<dbReference type="InterPro" id="IPR029063">
    <property type="entry name" value="SAM-dependent_MTases_sf"/>
</dbReference>
<evidence type="ECO:0000313" key="12">
    <source>
        <dbReference type="Proteomes" id="UP000629468"/>
    </source>
</evidence>
<organism evidence="11 12">
    <name type="scientific">Agaricus bisporus var. burnettii</name>
    <dbReference type="NCBI Taxonomy" id="192524"/>
    <lineage>
        <taxon>Eukaryota</taxon>
        <taxon>Fungi</taxon>
        <taxon>Dikarya</taxon>
        <taxon>Basidiomycota</taxon>
        <taxon>Agaricomycotina</taxon>
        <taxon>Agaricomycetes</taxon>
        <taxon>Agaricomycetidae</taxon>
        <taxon>Agaricales</taxon>
        <taxon>Agaricineae</taxon>
        <taxon>Agaricaceae</taxon>
        <taxon>Agaricus</taxon>
    </lineage>
</organism>
<dbReference type="EMBL" id="JABXXO010000006">
    <property type="protein sequence ID" value="KAF7776048.1"/>
    <property type="molecule type" value="Genomic_DNA"/>
</dbReference>
<dbReference type="AlphaFoldDB" id="A0A8H7F3G1"/>
<keyword evidence="5 9" id="KW-0808">Transferase</keyword>
<keyword evidence="4 9" id="KW-0489">Methyltransferase</keyword>
<dbReference type="Gene3D" id="3.40.50.150">
    <property type="entry name" value="Vaccinia Virus protein VP39"/>
    <property type="match status" value="1"/>
</dbReference>
<dbReference type="InterPro" id="IPR042036">
    <property type="entry name" value="RRP8_N"/>
</dbReference>
<evidence type="ECO:0000256" key="10">
    <source>
        <dbReference type="SAM" id="MobiDB-lite"/>
    </source>
</evidence>
<dbReference type="Proteomes" id="UP000629468">
    <property type="component" value="Unassembled WGS sequence"/>
</dbReference>
<evidence type="ECO:0000256" key="9">
    <source>
        <dbReference type="RuleBase" id="RU365074"/>
    </source>
</evidence>
<feature type="compositionally biased region" description="Polar residues" evidence="10">
    <location>
        <begin position="74"/>
        <end position="84"/>
    </location>
</feature>
<feature type="region of interest" description="Disordered" evidence="10">
    <location>
        <begin position="1"/>
        <end position="141"/>
    </location>
</feature>
<feature type="compositionally biased region" description="Basic residues" evidence="10">
    <location>
        <begin position="104"/>
        <end position="113"/>
    </location>
</feature>
<evidence type="ECO:0000256" key="1">
    <source>
        <dbReference type="ARBA" id="ARBA00004604"/>
    </source>
</evidence>
<evidence type="ECO:0000256" key="5">
    <source>
        <dbReference type="ARBA" id="ARBA00022679"/>
    </source>
</evidence>
<protein>
    <recommendedName>
        <fullName evidence="8 9">Ribosomal RNA-processing protein 8</fullName>
        <ecNumber evidence="9">2.1.1.-</ecNumber>
    </recommendedName>
</protein>
<accession>A0A8H7F3G1</accession>
<dbReference type="PANTHER" id="PTHR12787">
    <property type="entry name" value="RIBOSOMAL RNA-PROCESSING PROTEIN 8"/>
    <property type="match status" value="1"/>
</dbReference>
<evidence type="ECO:0000256" key="3">
    <source>
        <dbReference type="ARBA" id="ARBA00022552"/>
    </source>
</evidence>
<dbReference type="PANTHER" id="PTHR12787:SF0">
    <property type="entry name" value="RIBOSOMAL RNA-PROCESSING PROTEIN 8"/>
    <property type="match status" value="1"/>
</dbReference>
<proteinExistence type="inferred from homology"/>
<dbReference type="SUPFAM" id="SSF53335">
    <property type="entry name" value="S-adenosyl-L-methionine-dependent methyltransferases"/>
    <property type="match status" value="1"/>
</dbReference>
<dbReference type="FunFam" id="1.10.10.2150:FF:000001">
    <property type="entry name" value="Ribosomal RNA-processing protein 8"/>
    <property type="match status" value="1"/>
</dbReference>
<dbReference type="Gene3D" id="1.10.10.2150">
    <property type="entry name" value="Ribosomal RNA-processing protein 8, N-terminal domain"/>
    <property type="match status" value="1"/>
</dbReference>